<evidence type="ECO:0000313" key="2">
    <source>
        <dbReference type="EMBL" id="KAF7288341.1"/>
    </source>
</evidence>
<dbReference type="Proteomes" id="UP000613580">
    <property type="component" value="Unassembled WGS sequence"/>
</dbReference>
<protein>
    <submittedName>
        <fullName evidence="2">Uncharacterized protein</fullName>
    </submittedName>
</protein>
<evidence type="ECO:0000313" key="3">
    <source>
        <dbReference type="Proteomes" id="UP000613580"/>
    </source>
</evidence>
<feature type="compositionally biased region" description="Basic and acidic residues" evidence="1">
    <location>
        <begin position="1"/>
        <end position="15"/>
    </location>
</feature>
<accession>A0A8H6RXS8</accession>
<dbReference type="EMBL" id="JACAZE010000039">
    <property type="protein sequence ID" value="KAF7288341.1"/>
    <property type="molecule type" value="Genomic_DNA"/>
</dbReference>
<gene>
    <name evidence="2" type="ORF">HMN09_01403800</name>
</gene>
<organism evidence="2 3">
    <name type="scientific">Mycena chlorophos</name>
    <name type="common">Agaric fungus</name>
    <name type="synonym">Agaricus chlorophos</name>
    <dbReference type="NCBI Taxonomy" id="658473"/>
    <lineage>
        <taxon>Eukaryota</taxon>
        <taxon>Fungi</taxon>
        <taxon>Dikarya</taxon>
        <taxon>Basidiomycota</taxon>
        <taxon>Agaricomycotina</taxon>
        <taxon>Agaricomycetes</taxon>
        <taxon>Agaricomycetidae</taxon>
        <taxon>Agaricales</taxon>
        <taxon>Marasmiineae</taxon>
        <taxon>Mycenaceae</taxon>
        <taxon>Mycena</taxon>
    </lineage>
</organism>
<dbReference type="AlphaFoldDB" id="A0A8H6RXS8"/>
<evidence type="ECO:0000256" key="1">
    <source>
        <dbReference type="SAM" id="MobiDB-lite"/>
    </source>
</evidence>
<sequence>MVEESKGLPRDRFRVGTEPPPSPRLRSTRVLHVPSSTLAHIHWLEVCRTTYAGRFAGFCAMFLSTAPATSGIDEKDTAVPLWLPILEMVVASFVPAQCAGVWIVVREQGSSRYAPPTPHRRYWVFLRECVLLELKLEVHSPHQHRSSTRMITSNDPRTTLPGHHPQLAQLPFGASDDLRASAIPASGRPSLHYPPCWDYSRSPMRADTFPDASRWLSCAHIHERIRTGCSSHPESSSSSYCLWHVITLAPDTGSESYPPRWLPACHGPTPHLPLHSCESFVLVSAHIDPLDDEDAQEAPAPSSHLSRGSTALEPRLVFAVEAVCDVPTLLLAPFVPRIRPTLRSQRRGWCGVVFGRLQNRSLSLTKRLWTTHQYQVVPAAAPLVGALRGVWSSTSPSSLSIYDVAAVMWLAKTSWLPTILQQGLLGLFVSCLSPLSHAHFRRRTSYAAGSFLQGARPLELLETSTSRFEESSSITCAMAFGHTIPLPEDLQQDPAQLRSSTSSRGRVACPDFAWHVTSPRRLCSAPLDDGSAAR</sequence>
<reference evidence="2" key="1">
    <citation type="submission" date="2020-05" db="EMBL/GenBank/DDBJ databases">
        <title>Mycena genomes resolve the evolution of fungal bioluminescence.</title>
        <authorList>
            <person name="Tsai I.J."/>
        </authorList>
    </citation>
    <scope>NUCLEOTIDE SEQUENCE</scope>
    <source>
        <strain evidence="2">110903Hualien_Pintung</strain>
    </source>
</reference>
<name>A0A8H6RXS8_MYCCL</name>
<keyword evidence="3" id="KW-1185">Reference proteome</keyword>
<comment type="caution">
    <text evidence="2">The sequence shown here is derived from an EMBL/GenBank/DDBJ whole genome shotgun (WGS) entry which is preliminary data.</text>
</comment>
<feature type="region of interest" description="Disordered" evidence="1">
    <location>
        <begin position="1"/>
        <end position="27"/>
    </location>
</feature>
<proteinExistence type="predicted"/>